<gene>
    <name evidence="1" type="ORF">Tci_912190</name>
</gene>
<reference evidence="1" key="1">
    <citation type="journal article" date="2019" name="Sci. Rep.">
        <title>Draft genome of Tanacetum cinerariifolium, the natural source of mosquito coil.</title>
        <authorList>
            <person name="Yamashiro T."/>
            <person name="Shiraishi A."/>
            <person name="Satake H."/>
            <person name="Nakayama K."/>
        </authorList>
    </citation>
    <scope>NUCLEOTIDE SEQUENCE</scope>
</reference>
<dbReference type="EMBL" id="BKCJ011530204">
    <property type="protein sequence ID" value="GFD40221.1"/>
    <property type="molecule type" value="Genomic_DNA"/>
</dbReference>
<dbReference type="AlphaFoldDB" id="A0A699W5Y9"/>
<protein>
    <submittedName>
        <fullName evidence="1">Uncharacterized protein</fullName>
    </submittedName>
</protein>
<name>A0A699W5Y9_TANCI</name>
<feature type="non-terminal residue" evidence="1">
    <location>
        <position position="1"/>
    </location>
</feature>
<organism evidence="1">
    <name type="scientific">Tanacetum cinerariifolium</name>
    <name type="common">Dalmatian daisy</name>
    <name type="synonym">Chrysanthemum cinerariifolium</name>
    <dbReference type="NCBI Taxonomy" id="118510"/>
    <lineage>
        <taxon>Eukaryota</taxon>
        <taxon>Viridiplantae</taxon>
        <taxon>Streptophyta</taxon>
        <taxon>Embryophyta</taxon>
        <taxon>Tracheophyta</taxon>
        <taxon>Spermatophyta</taxon>
        <taxon>Magnoliopsida</taxon>
        <taxon>eudicotyledons</taxon>
        <taxon>Gunneridae</taxon>
        <taxon>Pentapetalae</taxon>
        <taxon>asterids</taxon>
        <taxon>campanulids</taxon>
        <taxon>Asterales</taxon>
        <taxon>Asteraceae</taxon>
        <taxon>Asteroideae</taxon>
        <taxon>Anthemideae</taxon>
        <taxon>Anthemidinae</taxon>
        <taxon>Tanacetum</taxon>
    </lineage>
</organism>
<comment type="caution">
    <text evidence="1">The sequence shown here is derived from an EMBL/GenBank/DDBJ whole genome shotgun (WGS) entry which is preliminary data.</text>
</comment>
<accession>A0A699W5Y9</accession>
<proteinExistence type="predicted"/>
<evidence type="ECO:0000313" key="1">
    <source>
        <dbReference type="EMBL" id="GFD40221.1"/>
    </source>
</evidence>
<sequence length="71" mass="7662">GQNCCELTPSTDVKERGQNCIGLTPSTDVKERAQKNRGALAALSIVRAASTRVRFRLLTTPFCLGVRATNV</sequence>